<evidence type="ECO:0008006" key="2">
    <source>
        <dbReference type="Google" id="ProtNLM"/>
    </source>
</evidence>
<protein>
    <recommendedName>
        <fullName evidence="2">Sensor histidine kinase</fullName>
    </recommendedName>
</protein>
<dbReference type="EMBL" id="CADCTU010000658">
    <property type="protein sequence ID" value="CAA9342050.1"/>
    <property type="molecule type" value="Genomic_DNA"/>
</dbReference>
<dbReference type="AlphaFoldDB" id="A0A6J4LUZ0"/>
<evidence type="ECO:0000313" key="1">
    <source>
        <dbReference type="EMBL" id="CAA9342050.1"/>
    </source>
</evidence>
<name>A0A6J4LUZ0_9BACT</name>
<organism evidence="1">
    <name type="scientific">uncultured Gemmatimonadaceae bacterium</name>
    <dbReference type="NCBI Taxonomy" id="246130"/>
    <lineage>
        <taxon>Bacteria</taxon>
        <taxon>Pseudomonadati</taxon>
        <taxon>Gemmatimonadota</taxon>
        <taxon>Gemmatimonadia</taxon>
        <taxon>Gemmatimonadales</taxon>
        <taxon>Gemmatimonadaceae</taxon>
        <taxon>environmental samples</taxon>
    </lineage>
</organism>
<reference evidence="1" key="1">
    <citation type="submission" date="2020-02" db="EMBL/GenBank/DDBJ databases">
        <authorList>
            <person name="Meier V. D."/>
        </authorList>
    </citation>
    <scope>NUCLEOTIDE SEQUENCE</scope>
    <source>
        <strain evidence="1">AVDCRST_MAG11</strain>
    </source>
</reference>
<accession>A0A6J4LUZ0</accession>
<feature type="non-terminal residue" evidence="1">
    <location>
        <position position="1"/>
    </location>
</feature>
<gene>
    <name evidence="1" type="ORF">AVDCRST_MAG11-3027</name>
</gene>
<proteinExistence type="predicted"/>
<sequence>WASGPPAAAAAGTGDDGLPGGVGLANVRARLQALHPADHRIEIEEADGRVRVLVELPARFRAEAAP</sequence>